<dbReference type="InterPro" id="IPR027417">
    <property type="entry name" value="P-loop_NTPase"/>
</dbReference>
<organism evidence="2 3">
    <name type="scientific">Orenia metallireducens</name>
    <dbReference type="NCBI Taxonomy" id="1413210"/>
    <lineage>
        <taxon>Bacteria</taxon>
        <taxon>Bacillati</taxon>
        <taxon>Bacillota</taxon>
        <taxon>Clostridia</taxon>
        <taxon>Halanaerobiales</taxon>
        <taxon>Halobacteroidaceae</taxon>
        <taxon>Orenia</taxon>
    </lineage>
</organism>
<keyword evidence="2" id="KW-0255">Endonuclease</keyword>
<dbReference type="Proteomes" id="UP000219573">
    <property type="component" value="Unassembled WGS sequence"/>
</dbReference>
<keyword evidence="2" id="KW-0347">Helicase</keyword>
<dbReference type="SMART" id="SM00487">
    <property type="entry name" value="DEXDc"/>
    <property type="match status" value="1"/>
</dbReference>
<proteinExistence type="predicted"/>
<dbReference type="InterPro" id="IPR014001">
    <property type="entry name" value="Helicase_ATP-bd"/>
</dbReference>
<dbReference type="PROSITE" id="PS51192">
    <property type="entry name" value="HELICASE_ATP_BIND_1"/>
    <property type="match status" value="1"/>
</dbReference>
<dbReference type="InterPro" id="IPR011545">
    <property type="entry name" value="DEAD/DEAH_box_helicase_dom"/>
</dbReference>
<dbReference type="Pfam" id="PF00270">
    <property type="entry name" value="DEAD"/>
    <property type="match status" value="1"/>
</dbReference>
<dbReference type="GO" id="GO:0016887">
    <property type="term" value="F:ATP hydrolysis activity"/>
    <property type="evidence" value="ECO:0007669"/>
    <property type="project" value="TreeGrafter"/>
</dbReference>
<sequence length="759" mass="88952">MIEIKLSEDYEMISKDNPFGLKYSPLKHQFETYQALQNNEIVINLHNTGTGKTLASLLYLFDLNQKGENVLFIAPTNELIYQHAEDIKEFVADNNLEFNVIRIDASILRSLTSYTKRNGDKLHQLLENPRKFADELNLEFIDKRYPFVFVTNPDIFYYGLYFQYQDKDQRNLCQDFASLFSYIVIDEFHYYNPKQFANFLFFFALSKKFGYFDEGRRICLLSATPAQYVVDYLKRLELNLEIIDFEFDINSKDKLQTLTKAEVKIAKGNLEEQFDLIEKEAISYLKSGLDGVIIGNSLIRINKAHFRVKWEDKGKITGPESREKREEANQKSLILATPTVDIGYNFKKENKQRQNIDFVITEANSLDELLQRIGRAGRVLGKKVQDRASKILILVDEKSYDTLERGLEAGKEYQRSEFADLLVELNAPAQKREFIRYIRSYAMLETFYPLYELYCMMADEDKGYVEELFEFLQAIFGGNKSFRQLKGITGGFRHQKQVVEDSKDLRIKDYRDFYEWLTNQRVTNEQLKKERALESKIFYRNTVEFINQQYASKQSLFNFRDSFSGPQAVIYDPKGIFISDKVGSYDLLHILRNYNYALYDNQEEFSKATGSSLEGDFYLKLLSFREEKLKISYRIDLPYIDLFTTIDRNQKRNFFEEKFCNRPTALKGLEIVASEALDPKIRSYFKEEYIPMMIVVEELDSSLFSNVSDSQIYPVDVEVSFTRPREYKAILGTAAFLVYPEMRGAIYASKKREELPIII</sequence>
<keyword evidence="2" id="KW-0378">Hydrolase</keyword>
<gene>
    <name evidence="2" type="ORF">SAMN06265827_1289</name>
</gene>
<dbReference type="GO" id="GO:0004519">
    <property type="term" value="F:endonuclease activity"/>
    <property type="evidence" value="ECO:0007669"/>
    <property type="project" value="UniProtKB-KW"/>
</dbReference>
<reference evidence="3" key="1">
    <citation type="submission" date="2017-09" db="EMBL/GenBank/DDBJ databases">
        <authorList>
            <person name="Varghese N."/>
            <person name="Submissions S."/>
        </authorList>
    </citation>
    <scope>NUCLEOTIDE SEQUENCE [LARGE SCALE GENOMIC DNA]</scope>
    <source>
        <strain evidence="3">MSL47</strain>
    </source>
</reference>
<keyword evidence="3" id="KW-1185">Reference proteome</keyword>
<accession>A0A285HZI7</accession>
<dbReference type="GO" id="GO:0003677">
    <property type="term" value="F:DNA binding"/>
    <property type="evidence" value="ECO:0007669"/>
    <property type="project" value="TreeGrafter"/>
</dbReference>
<evidence type="ECO:0000313" key="2">
    <source>
        <dbReference type="EMBL" id="SNY41142.1"/>
    </source>
</evidence>
<keyword evidence="2" id="KW-0540">Nuclease</keyword>
<dbReference type="InterPro" id="IPR017575">
    <property type="entry name" value="CRISPR-assoc_helicase_Cas3"/>
</dbReference>
<feature type="domain" description="Helicase ATP-binding" evidence="1">
    <location>
        <begin position="33"/>
        <end position="243"/>
    </location>
</feature>
<dbReference type="EMBL" id="OBDZ01000028">
    <property type="protein sequence ID" value="SNY41142.1"/>
    <property type="molecule type" value="Genomic_DNA"/>
</dbReference>
<dbReference type="PANTHER" id="PTHR47962:SF5">
    <property type="entry name" value="ATP-DEPENDENT HELICASE LHR-RELATED"/>
    <property type="match status" value="1"/>
</dbReference>
<evidence type="ECO:0000313" key="3">
    <source>
        <dbReference type="Proteomes" id="UP000219573"/>
    </source>
</evidence>
<evidence type="ECO:0000259" key="1">
    <source>
        <dbReference type="PROSITE" id="PS51192"/>
    </source>
</evidence>
<dbReference type="PANTHER" id="PTHR47962">
    <property type="entry name" value="ATP-DEPENDENT HELICASE LHR-RELATED-RELATED"/>
    <property type="match status" value="1"/>
</dbReference>
<dbReference type="AlphaFoldDB" id="A0A285HZI7"/>
<dbReference type="SUPFAM" id="SSF52540">
    <property type="entry name" value="P-loop containing nucleoside triphosphate hydrolases"/>
    <property type="match status" value="2"/>
</dbReference>
<keyword evidence="2" id="KW-0067">ATP-binding</keyword>
<name>A0A285HZI7_9FIRM</name>
<dbReference type="GO" id="GO:0004386">
    <property type="term" value="F:helicase activity"/>
    <property type="evidence" value="ECO:0007669"/>
    <property type="project" value="UniProtKB-KW"/>
</dbReference>
<keyword evidence="2" id="KW-0547">Nucleotide-binding</keyword>
<dbReference type="Gene3D" id="3.40.50.300">
    <property type="entry name" value="P-loop containing nucleotide triphosphate hydrolases"/>
    <property type="match status" value="1"/>
</dbReference>
<dbReference type="InterPro" id="IPR052511">
    <property type="entry name" value="ATP-dep_Helicase"/>
</dbReference>
<dbReference type="GO" id="GO:0005524">
    <property type="term" value="F:ATP binding"/>
    <property type="evidence" value="ECO:0007669"/>
    <property type="project" value="InterPro"/>
</dbReference>
<protein>
    <submittedName>
        <fullName evidence="2">CRISPR-associated endonuclease/helicase Cas3</fullName>
    </submittedName>
</protein>
<dbReference type="RefSeq" id="WP_097019021.1">
    <property type="nucleotide sequence ID" value="NZ_OBDZ01000028.1"/>
</dbReference>
<dbReference type="NCBIfam" id="TIGR03158">
    <property type="entry name" value="cas3_cyano"/>
    <property type="match status" value="1"/>
</dbReference>